<dbReference type="InParanoid" id="F8PKK1"/>
<dbReference type="Proteomes" id="UP000008063">
    <property type="component" value="Unassembled WGS sequence"/>
</dbReference>
<protein>
    <submittedName>
        <fullName evidence="3">Uncharacterized protein</fullName>
    </submittedName>
</protein>
<dbReference type="Gene3D" id="3.80.10.10">
    <property type="entry name" value="Ribonuclease Inhibitor"/>
    <property type="match status" value="1"/>
</dbReference>
<sequence length="595" mass="66373">MQPKHSLLDFPEPPTRNTIAEARRELESRREQLAQLTDKIDAAEAALAQIVAESRCTIGEMQLERELLEEKVFHTMAYISPIRRLPNELLRQIFLFNFDDYPCCAWVLAAVSSLWRRLALSMPKLWSKIRLITTQSSSADTIRLWLERSGDKVPLDIEIFLQVNGSSPEPSTRTRPVSPTPWPGGSFPHTGSPPAHYVISHTPGTAIILPPAHTPIIVPPSPSHPDWSPPPPSAMQISPQPQRSMHWGHIAIFYLVEQMPRWQRFVFRFDKQFSSMSALKSISGDAPVLSEFEISCAEPTYYTDWPWLPSASVNTQIALPKLESLTLQFTPFKWSSPIFKTNLRSLTLRALPASHLPLDRILHIVSSNPGLESLSLHFTIVLPAILPLSPTTLPELRELTFGGHYHMSQLVDSLILPSLDMLNLDIEAREPVEDTISNMLTRSNNPPLRHLSVAYGNTSSTSIYYGPGGVVISWTFLSELNHLQTLNVGGTPFEPLLTALGAPDEDQTQWSLPNLTALAMKNCHAHGDGVAKLVQMVESRNPDTGNAAIVNGVSPTRLTQLELYDCASLGQDVINWLKKRVEEVVCTEPSYVRSL</sequence>
<gene>
    <name evidence="3" type="ORF">SERLA73DRAFT_45464</name>
</gene>
<dbReference type="InterPro" id="IPR032675">
    <property type="entry name" value="LRR_dom_sf"/>
</dbReference>
<name>F8PKK1_SERL3</name>
<evidence type="ECO:0000256" key="2">
    <source>
        <dbReference type="SAM" id="MobiDB-lite"/>
    </source>
</evidence>
<organism evidence="4">
    <name type="scientific">Serpula lacrymans var. lacrymans (strain S7.3)</name>
    <name type="common">Dry rot fungus</name>
    <dbReference type="NCBI Taxonomy" id="936435"/>
    <lineage>
        <taxon>Eukaryota</taxon>
        <taxon>Fungi</taxon>
        <taxon>Dikarya</taxon>
        <taxon>Basidiomycota</taxon>
        <taxon>Agaricomycotina</taxon>
        <taxon>Agaricomycetes</taxon>
        <taxon>Agaricomycetidae</taxon>
        <taxon>Boletales</taxon>
        <taxon>Coniophorineae</taxon>
        <taxon>Serpulaceae</taxon>
        <taxon>Serpula</taxon>
    </lineage>
</organism>
<dbReference type="InterPro" id="IPR036047">
    <property type="entry name" value="F-box-like_dom_sf"/>
</dbReference>
<evidence type="ECO:0000313" key="3">
    <source>
        <dbReference type="EMBL" id="EGO03335.1"/>
    </source>
</evidence>
<evidence type="ECO:0000313" key="4">
    <source>
        <dbReference type="Proteomes" id="UP000008063"/>
    </source>
</evidence>
<dbReference type="EMBL" id="GL945475">
    <property type="protein sequence ID" value="EGO03335.1"/>
    <property type="molecule type" value="Genomic_DNA"/>
</dbReference>
<proteinExistence type="predicted"/>
<keyword evidence="1" id="KW-0175">Coiled coil</keyword>
<reference evidence="4" key="1">
    <citation type="journal article" date="2011" name="Science">
        <title>The plant cell wall-decomposing machinery underlies the functional diversity of forest fungi.</title>
        <authorList>
            <person name="Eastwood D.C."/>
            <person name="Floudas D."/>
            <person name="Binder M."/>
            <person name="Majcherczyk A."/>
            <person name="Schneider P."/>
            <person name="Aerts A."/>
            <person name="Asiegbu F.O."/>
            <person name="Baker S.E."/>
            <person name="Barry K."/>
            <person name="Bendiksby M."/>
            <person name="Blumentritt M."/>
            <person name="Coutinho P.M."/>
            <person name="Cullen D."/>
            <person name="de Vries R.P."/>
            <person name="Gathman A."/>
            <person name="Goodell B."/>
            <person name="Henrissat B."/>
            <person name="Ihrmark K."/>
            <person name="Kauserud H."/>
            <person name="Kohler A."/>
            <person name="LaButti K."/>
            <person name="Lapidus A."/>
            <person name="Lavin J.L."/>
            <person name="Lee Y.-H."/>
            <person name="Lindquist E."/>
            <person name="Lilly W."/>
            <person name="Lucas S."/>
            <person name="Morin E."/>
            <person name="Murat C."/>
            <person name="Oguiza J.A."/>
            <person name="Park J."/>
            <person name="Pisabarro A.G."/>
            <person name="Riley R."/>
            <person name="Rosling A."/>
            <person name="Salamov A."/>
            <person name="Schmidt O."/>
            <person name="Schmutz J."/>
            <person name="Skrede I."/>
            <person name="Stenlid J."/>
            <person name="Wiebenga A."/>
            <person name="Xie X."/>
            <person name="Kuees U."/>
            <person name="Hibbett D.S."/>
            <person name="Hoffmeister D."/>
            <person name="Hoegberg N."/>
            <person name="Martin F."/>
            <person name="Grigoriev I.V."/>
            <person name="Watkinson S.C."/>
        </authorList>
    </citation>
    <scope>NUCLEOTIDE SEQUENCE [LARGE SCALE GENOMIC DNA]</scope>
    <source>
        <strain evidence="4">strain S7.3</strain>
    </source>
</reference>
<dbReference type="AlphaFoldDB" id="F8PKK1"/>
<dbReference type="SUPFAM" id="SSF52047">
    <property type="entry name" value="RNI-like"/>
    <property type="match status" value="1"/>
</dbReference>
<evidence type="ECO:0000256" key="1">
    <source>
        <dbReference type="SAM" id="Coils"/>
    </source>
</evidence>
<dbReference type="eggNOG" id="ENOG502SM3W">
    <property type="taxonomic scope" value="Eukaryota"/>
</dbReference>
<keyword evidence="4" id="KW-1185">Reference proteome</keyword>
<dbReference type="SUPFAM" id="SSF81383">
    <property type="entry name" value="F-box domain"/>
    <property type="match status" value="1"/>
</dbReference>
<dbReference type="STRING" id="936435.F8PKK1"/>
<accession>F8PKK1</accession>
<feature type="compositionally biased region" description="Low complexity" evidence="2">
    <location>
        <begin position="166"/>
        <end position="177"/>
    </location>
</feature>
<dbReference type="OrthoDB" id="3208947at2759"/>
<feature type="region of interest" description="Disordered" evidence="2">
    <location>
        <begin position="166"/>
        <end position="185"/>
    </location>
</feature>
<dbReference type="OMA" id="VEQMHRW"/>
<dbReference type="HOGENOM" id="CLU_007608_0_0_1"/>
<feature type="coiled-coil region" evidence="1">
    <location>
        <begin position="16"/>
        <end position="53"/>
    </location>
</feature>